<evidence type="ECO:0000256" key="3">
    <source>
        <dbReference type="ARBA" id="ARBA00023163"/>
    </source>
</evidence>
<dbReference type="STRING" id="610130.Closa_3017"/>
<accession>D9R7B8</accession>
<evidence type="ECO:0000256" key="2">
    <source>
        <dbReference type="ARBA" id="ARBA00023125"/>
    </source>
</evidence>
<dbReference type="PANTHER" id="PTHR44846:SF1">
    <property type="entry name" value="MANNOSYL-D-GLYCERATE TRANSPORT_METABOLISM SYSTEM REPRESSOR MNGR-RELATED"/>
    <property type="match status" value="1"/>
</dbReference>
<dbReference type="InterPro" id="IPR050679">
    <property type="entry name" value="Bact_HTH_transcr_reg"/>
</dbReference>
<gene>
    <name evidence="5" type="ordered locus">Closa_3017</name>
</gene>
<dbReference type="Proteomes" id="UP000001662">
    <property type="component" value="Chromosome"/>
</dbReference>
<dbReference type="GO" id="GO:0003700">
    <property type="term" value="F:DNA-binding transcription factor activity"/>
    <property type="evidence" value="ECO:0007669"/>
    <property type="project" value="InterPro"/>
</dbReference>
<dbReference type="eggNOG" id="COG2188">
    <property type="taxonomic scope" value="Bacteria"/>
</dbReference>
<dbReference type="GO" id="GO:0003677">
    <property type="term" value="F:DNA binding"/>
    <property type="evidence" value="ECO:0007669"/>
    <property type="project" value="UniProtKB-KW"/>
</dbReference>
<keyword evidence="1" id="KW-0805">Transcription regulation</keyword>
<dbReference type="InterPro" id="IPR011663">
    <property type="entry name" value="UTRA"/>
</dbReference>
<dbReference type="EMBL" id="CP002109">
    <property type="protein sequence ID" value="ADL05550.1"/>
    <property type="molecule type" value="Genomic_DNA"/>
</dbReference>
<keyword evidence="6" id="KW-1185">Reference proteome</keyword>
<evidence type="ECO:0000313" key="5">
    <source>
        <dbReference type="EMBL" id="ADL05550.1"/>
    </source>
</evidence>
<dbReference type="InterPro" id="IPR000524">
    <property type="entry name" value="Tscrpt_reg_HTH_GntR"/>
</dbReference>
<evidence type="ECO:0000313" key="6">
    <source>
        <dbReference type="Proteomes" id="UP000001662"/>
    </source>
</evidence>
<evidence type="ECO:0000259" key="4">
    <source>
        <dbReference type="PROSITE" id="PS50949"/>
    </source>
</evidence>
<dbReference type="InterPro" id="IPR028978">
    <property type="entry name" value="Chorismate_lyase_/UTRA_dom_sf"/>
</dbReference>
<evidence type="ECO:0000256" key="1">
    <source>
        <dbReference type="ARBA" id="ARBA00023015"/>
    </source>
</evidence>
<name>D9R7B8_LACSW</name>
<dbReference type="SMART" id="SM00866">
    <property type="entry name" value="UTRA"/>
    <property type="match status" value="1"/>
</dbReference>
<dbReference type="PaxDb" id="610130-Closa_3017"/>
<dbReference type="InterPro" id="IPR036388">
    <property type="entry name" value="WH-like_DNA-bd_sf"/>
</dbReference>
<dbReference type="KEGG" id="csh:Closa_3017"/>
<protein>
    <submittedName>
        <fullName evidence="5">Transcriptional regulator, GntR family</fullName>
    </submittedName>
</protein>
<dbReference type="PROSITE" id="PS50949">
    <property type="entry name" value="HTH_GNTR"/>
    <property type="match status" value="1"/>
</dbReference>
<dbReference type="SUPFAM" id="SSF46785">
    <property type="entry name" value="Winged helix' DNA-binding domain"/>
    <property type="match status" value="1"/>
</dbReference>
<dbReference type="Gene3D" id="1.10.10.10">
    <property type="entry name" value="Winged helix-like DNA-binding domain superfamily/Winged helix DNA-binding domain"/>
    <property type="match status" value="1"/>
</dbReference>
<dbReference type="HOGENOM" id="CLU_063236_8_2_9"/>
<dbReference type="CDD" id="cd07377">
    <property type="entry name" value="WHTH_GntR"/>
    <property type="match status" value="1"/>
</dbReference>
<dbReference type="PANTHER" id="PTHR44846">
    <property type="entry name" value="MANNOSYL-D-GLYCERATE TRANSPORT/METABOLISM SYSTEM REPRESSOR MNGR-RELATED"/>
    <property type="match status" value="1"/>
</dbReference>
<organism evidence="5 6">
    <name type="scientific">Lacrimispora saccharolytica (strain ATCC 35040 / DSM 2544 / NRCC 2533 / WM1)</name>
    <name type="common">Clostridium saccharolyticum</name>
    <dbReference type="NCBI Taxonomy" id="610130"/>
    <lineage>
        <taxon>Bacteria</taxon>
        <taxon>Bacillati</taxon>
        <taxon>Bacillota</taxon>
        <taxon>Clostridia</taxon>
        <taxon>Lachnospirales</taxon>
        <taxon>Lachnospiraceae</taxon>
        <taxon>Lacrimispora</taxon>
    </lineage>
</organism>
<dbReference type="Pfam" id="PF00392">
    <property type="entry name" value="GntR"/>
    <property type="match status" value="1"/>
</dbReference>
<dbReference type="AlphaFoldDB" id="D9R7B8"/>
<dbReference type="Pfam" id="PF07702">
    <property type="entry name" value="UTRA"/>
    <property type="match status" value="1"/>
</dbReference>
<feature type="domain" description="HTH gntR-type" evidence="4">
    <location>
        <begin position="14"/>
        <end position="82"/>
    </location>
</feature>
<dbReference type="FunFam" id="1.10.10.10:FF:000079">
    <property type="entry name" value="GntR family transcriptional regulator"/>
    <property type="match status" value="1"/>
</dbReference>
<dbReference type="InterPro" id="IPR036390">
    <property type="entry name" value="WH_DNA-bd_sf"/>
</dbReference>
<dbReference type="GO" id="GO:0045892">
    <property type="term" value="P:negative regulation of DNA-templated transcription"/>
    <property type="evidence" value="ECO:0007669"/>
    <property type="project" value="TreeGrafter"/>
</dbReference>
<keyword evidence="3" id="KW-0804">Transcription</keyword>
<proteinExistence type="predicted"/>
<dbReference type="SMART" id="SM00345">
    <property type="entry name" value="HTH_GNTR"/>
    <property type="match status" value="1"/>
</dbReference>
<reference evidence="5" key="1">
    <citation type="submission" date="2010-07" db="EMBL/GenBank/DDBJ databases">
        <title>Complete sequence of Clostridium saccharolyticum WM1.</title>
        <authorList>
            <consortium name="US DOE Joint Genome Institute"/>
            <person name="Lucas S."/>
            <person name="Copeland A."/>
            <person name="Lapidus A."/>
            <person name="Cheng J.-F."/>
            <person name="Bruce D."/>
            <person name="Goodwin L."/>
            <person name="Pitluck S."/>
            <person name="Chertkov O."/>
            <person name="Detter J.C."/>
            <person name="Han C."/>
            <person name="Tapia R."/>
            <person name="Land M."/>
            <person name="Hauser L."/>
            <person name="Chang Y.-J."/>
            <person name="Jeffries C."/>
            <person name="Kyrpides N."/>
            <person name="Ivanova N."/>
            <person name="Mikhailova N."/>
            <person name="Mouttaki H."/>
            <person name="Lin L."/>
            <person name="Zhou J."/>
            <person name="Hemme C.L."/>
            <person name="Woyke T."/>
        </authorList>
    </citation>
    <scope>NUCLEOTIDE SEQUENCE [LARGE SCALE GENOMIC DNA]</scope>
    <source>
        <strain evidence="5">WM1</strain>
    </source>
</reference>
<sequence>MTGMEKLNTSKSAPPLYIQISDILRSKILKKEYEFDTIIPSETELQNMYQVSRITARQAIQELEKEGLVRRARGKGTVVIYQKTIEEFLTRIYSFTDEMKEKGIEPGTSYAHIEVIKADAKLAGVFHIQPDDPLYRLERVRTGDGKPIVIFQSYFHRNRQLPMDDELYYGSLYAMLDEMDIRPVKIVEKFSCIMPDSHTQKLLEMKKTIPVLLRIRTSYDRNDEVVEYTVSLYRGDRYSYSVEIKK</sequence>
<dbReference type="PRINTS" id="PR00035">
    <property type="entry name" value="HTHGNTR"/>
</dbReference>
<keyword evidence="2" id="KW-0238">DNA-binding</keyword>
<dbReference type="SUPFAM" id="SSF64288">
    <property type="entry name" value="Chorismate lyase-like"/>
    <property type="match status" value="1"/>
</dbReference>
<dbReference type="Gene3D" id="3.40.1410.10">
    <property type="entry name" value="Chorismate lyase-like"/>
    <property type="match status" value="1"/>
</dbReference>